<evidence type="ECO:0000313" key="4">
    <source>
        <dbReference type="Proteomes" id="UP001634394"/>
    </source>
</evidence>
<sequence length="257" mass="29918">MDNYYSSLELFNELELLNTSACGTLRTNRLGVAEAMKIKRKLDQGKCIFRRKDNLLLVKYHDKRDVNMISSFHEAKIAVVNKNNFATNSPVMKPTCIVDYVKNMGGVDLSDQLNQYNPVIRKSKKWWRKLFFHLFNVCIVNAYQLYLKFSPVQTKFSHHDFRVAIVKSLVQEAGDPERLFGRHFPEFIPAIPGAKRAHPARDCVACNKRKKDREGFRRKQTTFRCDTCQVALCVPECFRLFHTRVNYKQGITSDELE</sequence>
<dbReference type="Pfam" id="PF13843">
    <property type="entry name" value="DDE_Tnp_1_7"/>
    <property type="match status" value="1"/>
</dbReference>
<proteinExistence type="predicted"/>
<evidence type="ECO:0008006" key="5">
    <source>
        <dbReference type="Google" id="ProtNLM"/>
    </source>
</evidence>
<dbReference type="PANTHER" id="PTHR46599">
    <property type="entry name" value="PIGGYBAC TRANSPOSABLE ELEMENT-DERIVED PROTEIN 4"/>
    <property type="match status" value="1"/>
</dbReference>
<accession>A0ABD3WQN2</accession>
<evidence type="ECO:0000313" key="3">
    <source>
        <dbReference type="EMBL" id="KAL3876291.1"/>
    </source>
</evidence>
<keyword evidence="4" id="KW-1185">Reference proteome</keyword>
<feature type="domain" description="PiggyBac transposable element-derived protein" evidence="2">
    <location>
        <begin position="1"/>
        <end position="143"/>
    </location>
</feature>
<organism evidence="3 4">
    <name type="scientific">Sinanodonta woodiana</name>
    <name type="common">Chinese pond mussel</name>
    <name type="synonym">Anodonta woodiana</name>
    <dbReference type="NCBI Taxonomy" id="1069815"/>
    <lineage>
        <taxon>Eukaryota</taxon>
        <taxon>Metazoa</taxon>
        <taxon>Spiralia</taxon>
        <taxon>Lophotrochozoa</taxon>
        <taxon>Mollusca</taxon>
        <taxon>Bivalvia</taxon>
        <taxon>Autobranchia</taxon>
        <taxon>Heteroconchia</taxon>
        <taxon>Palaeoheterodonta</taxon>
        <taxon>Unionida</taxon>
        <taxon>Unionoidea</taxon>
        <taxon>Unionidae</taxon>
        <taxon>Unioninae</taxon>
        <taxon>Sinanodonta</taxon>
    </lineage>
</organism>
<protein>
    <recommendedName>
        <fullName evidence="5">Transposase</fullName>
    </recommendedName>
</protein>
<feature type="domain" description="PiggyBac transposable element-derived protein 4 C-terminal zinc-finger" evidence="1">
    <location>
        <begin position="201"/>
        <end position="242"/>
    </location>
</feature>
<dbReference type="InterPro" id="IPR029526">
    <property type="entry name" value="PGBD"/>
</dbReference>
<reference evidence="3 4" key="1">
    <citation type="submission" date="2024-11" db="EMBL/GenBank/DDBJ databases">
        <title>Chromosome-level genome assembly of the freshwater bivalve Anodonta woodiana.</title>
        <authorList>
            <person name="Chen X."/>
        </authorList>
    </citation>
    <scope>NUCLEOTIDE SEQUENCE [LARGE SCALE GENOMIC DNA]</scope>
    <source>
        <strain evidence="3">MN2024</strain>
        <tissue evidence="3">Gills</tissue>
    </source>
</reference>
<evidence type="ECO:0000259" key="1">
    <source>
        <dbReference type="Pfam" id="PF13842"/>
    </source>
</evidence>
<dbReference type="InterPro" id="IPR032718">
    <property type="entry name" value="PGBD4_Znf_C"/>
</dbReference>
<dbReference type="EMBL" id="JBJQND010000005">
    <property type="protein sequence ID" value="KAL3876291.1"/>
    <property type="molecule type" value="Genomic_DNA"/>
</dbReference>
<name>A0ABD3WQN2_SINWO</name>
<dbReference type="Proteomes" id="UP001634394">
    <property type="component" value="Unassembled WGS sequence"/>
</dbReference>
<gene>
    <name evidence="3" type="ORF">ACJMK2_034156</name>
</gene>
<dbReference type="PANTHER" id="PTHR46599:SF3">
    <property type="entry name" value="PIGGYBAC TRANSPOSABLE ELEMENT-DERIVED PROTEIN 4"/>
    <property type="match status" value="1"/>
</dbReference>
<comment type="caution">
    <text evidence="3">The sequence shown here is derived from an EMBL/GenBank/DDBJ whole genome shotgun (WGS) entry which is preliminary data.</text>
</comment>
<evidence type="ECO:0000259" key="2">
    <source>
        <dbReference type="Pfam" id="PF13843"/>
    </source>
</evidence>
<dbReference type="AlphaFoldDB" id="A0ABD3WQN2"/>
<dbReference type="Pfam" id="PF13842">
    <property type="entry name" value="zf-Tnp_2"/>
    <property type="match status" value="1"/>
</dbReference>